<evidence type="ECO:0000256" key="2">
    <source>
        <dbReference type="ARBA" id="ARBA00001946"/>
    </source>
</evidence>
<organism evidence="8 9">
    <name type="scientific">Musca domestica</name>
    <name type="common">House fly</name>
    <dbReference type="NCBI Taxonomy" id="7370"/>
    <lineage>
        <taxon>Eukaryota</taxon>
        <taxon>Metazoa</taxon>
        <taxon>Ecdysozoa</taxon>
        <taxon>Arthropoda</taxon>
        <taxon>Hexapoda</taxon>
        <taxon>Insecta</taxon>
        <taxon>Pterygota</taxon>
        <taxon>Neoptera</taxon>
        <taxon>Endopterygota</taxon>
        <taxon>Diptera</taxon>
        <taxon>Brachycera</taxon>
        <taxon>Muscomorpha</taxon>
        <taxon>Muscoidea</taxon>
        <taxon>Muscidae</taxon>
        <taxon>Musca</taxon>
    </lineage>
</organism>
<feature type="compositionally biased region" description="Acidic residues" evidence="6">
    <location>
        <begin position="142"/>
        <end position="152"/>
    </location>
</feature>
<dbReference type="Gene3D" id="3.60.40.10">
    <property type="entry name" value="PPM-type phosphatase domain"/>
    <property type="match status" value="1"/>
</dbReference>
<evidence type="ECO:0000256" key="6">
    <source>
        <dbReference type="SAM" id="MobiDB-lite"/>
    </source>
</evidence>
<dbReference type="Proteomes" id="UP001652621">
    <property type="component" value="Unplaced"/>
</dbReference>
<dbReference type="Pfam" id="PF00481">
    <property type="entry name" value="PP2C"/>
    <property type="match status" value="1"/>
</dbReference>
<dbReference type="InterPro" id="IPR001932">
    <property type="entry name" value="PPM-type_phosphatase-like_dom"/>
</dbReference>
<dbReference type="PANTHER" id="PTHR13832">
    <property type="entry name" value="PROTEIN PHOSPHATASE 2C"/>
    <property type="match status" value="1"/>
</dbReference>
<evidence type="ECO:0000313" key="9">
    <source>
        <dbReference type="RefSeq" id="XP_058980488.1"/>
    </source>
</evidence>
<sequence length="152" mass="16847">MFKSLLRAYPDVETRTIDEGWEFLVLACDGIWDVMTNQEVIDFCRARIGQGMHPEEICEELMNHCLAPDCQMGGLGGDNMTVVLVCFLHNKPYAELVARCASSSTNVFTANNTTMNNITTDTTTTTATAIKTSQQNSTPSSPEDEEEELDLK</sequence>
<comment type="similarity">
    <text evidence="3">Belongs to the PP2C family.</text>
</comment>
<protein>
    <recommendedName>
        <fullName evidence="4">protein-serine/threonine phosphatase</fullName>
        <ecNumber evidence="4">3.1.3.16</ecNumber>
    </recommendedName>
</protein>
<dbReference type="PANTHER" id="PTHR13832:SF565">
    <property type="entry name" value="AT28366P-RELATED"/>
    <property type="match status" value="1"/>
</dbReference>
<name>A0ABM3V3X2_MUSDO</name>
<accession>A0ABM3V3X2</accession>
<proteinExistence type="inferred from homology"/>
<dbReference type="InterPro" id="IPR015655">
    <property type="entry name" value="PP2C"/>
</dbReference>
<dbReference type="PROSITE" id="PS51746">
    <property type="entry name" value="PPM_2"/>
    <property type="match status" value="1"/>
</dbReference>
<reference evidence="9" key="1">
    <citation type="submission" date="2025-08" db="UniProtKB">
        <authorList>
            <consortium name="RefSeq"/>
        </authorList>
    </citation>
    <scope>IDENTIFICATION</scope>
    <source>
        <strain evidence="9">Aabys</strain>
        <tissue evidence="9">Whole body</tissue>
    </source>
</reference>
<feature type="domain" description="PPM-type phosphatase" evidence="7">
    <location>
        <begin position="1"/>
        <end position="87"/>
    </location>
</feature>
<dbReference type="SUPFAM" id="SSF81606">
    <property type="entry name" value="PP2C-like"/>
    <property type="match status" value="1"/>
</dbReference>
<evidence type="ECO:0000256" key="3">
    <source>
        <dbReference type="ARBA" id="ARBA00006702"/>
    </source>
</evidence>
<evidence type="ECO:0000313" key="8">
    <source>
        <dbReference type="Proteomes" id="UP001652621"/>
    </source>
</evidence>
<evidence type="ECO:0000259" key="7">
    <source>
        <dbReference type="PROSITE" id="PS51746"/>
    </source>
</evidence>
<comment type="cofactor">
    <cofactor evidence="1">
        <name>Mn(2+)</name>
        <dbReference type="ChEBI" id="CHEBI:29035"/>
    </cofactor>
</comment>
<dbReference type="EC" id="3.1.3.16" evidence="4"/>
<dbReference type="CDD" id="cd00143">
    <property type="entry name" value="PP2Cc"/>
    <property type="match status" value="1"/>
</dbReference>
<evidence type="ECO:0000256" key="1">
    <source>
        <dbReference type="ARBA" id="ARBA00001936"/>
    </source>
</evidence>
<evidence type="ECO:0000256" key="4">
    <source>
        <dbReference type="ARBA" id="ARBA00013081"/>
    </source>
</evidence>
<dbReference type="InterPro" id="IPR036457">
    <property type="entry name" value="PPM-type-like_dom_sf"/>
</dbReference>
<feature type="region of interest" description="Disordered" evidence="6">
    <location>
        <begin position="131"/>
        <end position="152"/>
    </location>
</feature>
<keyword evidence="8" id="KW-1185">Reference proteome</keyword>
<dbReference type="RefSeq" id="XP_058980488.1">
    <property type="nucleotide sequence ID" value="XM_059124505.1"/>
</dbReference>
<evidence type="ECO:0000256" key="5">
    <source>
        <dbReference type="ARBA" id="ARBA00023211"/>
    </source>
</evidence>
<gene>
    <name evidence="9" type="primary">LOC131803349</name>
</gene>
<keyword evidence="5" id="KW-0464">Manganese</keyword>
<comment type="cofactor">
    <cofactor evidence="2">
        <name>Mg(2+)</name>
        <dbReference type="ChEBI" id="CHEBI:18420"/>
    </cofactor>
</comment>
<dbReference type="GeneID" id="131803349"/>